<evidence type="ECO:0000256" key="6">
    <source>
        <dbReference type="SAM" id="Phobius"/>
    </source>
</evidence>
<dbReference type="InterPro" id="IPR011701">
    <property type="entry name" value="MFS"/>
</dbReference>
<evidence type="ECO:0000256" key="5">
    <source>
        <dbReference type="ARBA" id="ARBA00023136"/>
    </source>
</evidence>
<reference evidence="8 9" key="1">
    <citation type="submission" date="2014-08" db="EMBL/GenBank/DDBJ databases">
        <title>Complete genome sequence of Corynebacterium deserti GIMN1.010 (=DSM 45689), isolated from desert sand in western China.</title>
        <authorList>
            <person name="Ruckert C."/>
            <person name="Albersmeier A."/>
            <person name="Kalinowski J."/>
        </authorList>
    </citation>
    <scope>NUCLEOTIDE SEQUENCE [LARGE SCALE GENOMIC DNA]</scope>
    <source>
        <strain evidence="8 9">GIMN1.010</strain>
    </source>
</reference>
<dbReference type="STRING" id="931089.CDES_13325"/>
<dbReference type="OrthoDB" id="2412976at2"/>
<feature type="transmembrane region" description="Helical" evidence="6">
    <location>
        <begin position="332"/>
        <end position="352"/>
    </location>
</feature>
<dbReference type="InterPro" id="IPR020846">
    <property type="entry name" value="MFS_dom"/>
</dbReference>
<feature type="transmembrane region" description="Helical" evidence="6">
    <location>
        <begin position="358"/>
        <end position="380"/>
    </location>
</feature>
<feature type="transmembrane region" description="Helical" evidence="6">
    <location>
        <begin position="139"/>
        <end position="160"/>
    </location>
</feature>
<keyword evidence="4 6" id="KW-1133">Transmembrane helix</keyword>
<feature type="transmembrane region" description="Helical" evidence="6">
    <location>
        <begin position="47"/>
        <end position="72"/>
    </location>
</feature>
<feature type="transmembrane region" description="Helical" evidence="6">
    <location>
        <begin position="12"/>
        <end position="27"/>
    </location>
</feature>
<dbReference type="Proteomes" id="UP000068067">
    <property type="component" value="Chromosome"/>
</dbReference>
<dbReference type="PROSITE" id="PS50850">
    <property type="entry name" value="MFS"/>
    <property type="match status" value="1"/>
</dbReference>
<dbReference type="CDD" id="cd17321">
    <property type="entry name" value="MFS_MMR_MDR_like"/>
    <property type="match status" value="1"/>
</dbReference>
<keyword evidence="9" id="KW-1185">Reference proteome</keyword>
<evidence type="ECO:0000256" key="2">
    <source>
        <dbReference type="ARBA" id="ARBA00022448"/>
    </source>
</evidence>
<accession>A0A0M4D077</accession>
<feature type="transmembrane region" description="Helical" evidence="6">
    <location>
        <begin position="298"/>
        <end position="320"/>
    </location>
</feature>
<dbReference type="Gene3D" id="1.20.1720.10">
    <property type="entry name" value="Multidrug resistance protein D"/>
    <property type="match status" value="1"/>
</dbReference>
<feature type="domain" description="Major facilitator superfamily (MFS) profile" evidence="7">
    <location>
        <begin position="12"/>
        <end position="464"/>
    </location>
</feature>
<feature type="transmembrane region" description="Helical" evidence="6">
    <location>
        <begin position="401"/>
        <end position="424"/>
    </location>
</feature>
<dbReference type="KEGG" id="cdx:CDES_13325"/>
<dbReference type="InterPro" id="IPR036259">
    <property type="entry name" value="MFS_trans_sf"/>
</dbReference>
<dbReference type="AlphaFoldDB" id="A0A0M4D077"/>
<evidence type="ECO:0000256" key="3">
    <source>
        <dbReference type="ARBA" id="ARBA00022692"/>
    </source>
</evidence>
<feature type="transmembrane region" description="Helical" evidence="6">
    <location>
        <begin position="229"/>
        <end position="251"/>
    </location>
</feature>
<evidence type="ECO:0000313" key="8">
    <source>
        <dbReference type="EMBL" id="ALC07007.1"/>
    </source>
</evidence>
<protein>
    <submittedName>
        <fullName evidence="8">Permease</fullName>
    </submittedName>
</protein>
<feature type="transmembrane region" description="Helical" evidence="6">
    <location>
        <begin position="198"/>
        <end position="217"/>
    </location>
</feature>
<gene>
    <name evidence="8" type="ORF">CDES_13325</name>
</gene>
<keyword evidence="5 6" id="KW-0472">Membrane</keyword>
<dbReference type="Gene3D" id="1.20.1250.20">
    <property type="entry name" value="MFS general substrate transporter like domains"/>
    <property type="match status" value="1"/>
</dbReference>
<evidence type="ECO:0000313" key="9">
    <source>
        <dbReference type="Proteomes" id="UP000068067"/>
    </source>
</evidence>
<dbReference type="PANTHER" id="PTHR42718">
    <property type="entry name" value="MAJOR FACILITATOR SUPERFAMILY MULTIDRUG TRANSPORTER MFSC"/>
    <property type="match status" value="1"/>
</dbReference>
<evidence type="ECO:0000256" key="1">
    <source>
        <dbReference type="ARBA" id="ARBA00004651"/>
    </source>
</evidence>
<dbReference type="PANTHER" id="PTHR42718:SF9">
    <property type="entry name" value="MAJOR FACILITATOR SUPERFAMILY MULTIDRUG TRANSPORTER MFSC"/>
    <property type="match status" value="1"/>
</dbReference>
<name>A0A0M4D077_9CORY</name>
<evidence type="ECO:0000256" key="4">
    <source>
        <dbReference type="ARBA" id="ARBA00022989"/>
    </source>
</evidence>
<feature type="transmembrane region" description="Helical" evidence="6">
    <location>
        <begin position="436"/>
        <end position="460"/>
    </location>
</feature>
<proteinExistence type="predicted"/>
<organism evidence="8 9">
    <name type="scientific">Corynebacterium deserti GIMN1.010</name>
    <dbReference type="NCBI Taxonomy" id="931089"/>
    <lineage>
        <taxon>Bacteria</taxon>
        <taxon>Bacillati</taxon>
        <taxon>Actinomycetota</taxon>
        <taxon>Actinomycetes</taxon>
        <taxon>Mycobacteriales</taxon>
        <taxon>Corynebacteriaceae</taxon>
        <taxon>Corynebacterium</taxon>
    </lineage>
</organism>
<dbReference type="Pfam" id="PF07690">
    <property type="entry name" value="MFS_1"/>
    <property type="match status" value="1"/>
</dbReference>
<sequence>MSTKVFRGDDKALMGIVLSVLTFWLFAQSTLNIGPDIAADLGMSDEIMNIAVVAAALFCGTFIVAAGGIADVFGRVRVMMMGNIFNIVGSLLIATSTTSLATQMVITGRVLQGLAAAAIMSSSLALVKTYWLDTDRQRAVSIWSIGSWGGTGFCALFAGLVVASPFGWRGIFALSAIISVIAMGLTRHIPESRPAQHVGMRLDWTGIAILALSILSLELFITQGEALGWTNWMTCTLLAVSLVFMVVFFYVEKMVNWPVLDFSLFKDRAFSGSTITNFIMSGTGGVVAVVMWVQQMGWGVSATVSGLTSIGFAVFVILFIRIGEKAMQRVGARAVIIVAGILVAASTALMMITSVSESTYVVFSLIGFSVYGLGLGLFATPVTDTALGTLPKDRTGAGAGVFKMSSSLGAALGIAISTSVFLALRGNAGSTDTVALAGTVSLGINVALALGATLTAAILIPKAAGKLTSTIKIEAELVAPYAEANAVKI</sequence>
<keyword evidence="3 6" id="KW-0812">Transmembrane</keyword>
<dbReference type="GO" id="GO:0005886">
    <property type="term" value="C:plasma membrane"/>
    <property type="evidence" value="ECO:0007669"/>
    <property type="project" value="UniProtKB-SubCell"/>
</dbReference>
<feature type="transmembrane region" description="Helical" evidence="6">
    <location>
        <begin position="272"/>
        <end position="292"/>
    </location>
</feature>
<comment type="subcellular location">
    <subcellularLocation>
        <location evidence="1">Cell membrane</location>
        <topology evidence="1">Multi-pass membrane protein</topology>
    </subcellularLocation>
</comment>
<keyword evidence="2" id="KW-0813">Transport</keyword>
<dbReference type="GO" id="GO:0022857">
    <property type="term" value="F:transmembrane transporter activity"/>
    <property type="evidence" value="ECO:0007669"/>
    <property type="project" value="InterPro"/>
</dbReference>
<dbReference type="PATRIC" id="fig|931089.4.peg.2697"/>
<feature type="transmembrane region" description="Helical" evidence="6">
    <location>
        <begin position="110"/>
        <end position="127"/>
    </location>
</feature>
<dbReference type="SUPFAM" id="SSF103473">
    <property type="entry name" value="MFS general substrate transporter"/>
    <property type="match status" value="1"/>
</dbReference>
<dbReference type="EMBL" id="CP009220">
    <property type="protein sequence ID" value="ALC07007.1"/>
    <property type="molecule type" value="Genomic_DNA"/>
</dbReference>
<dbReference type="RefSeq" id="WP_053545880.1">
    <property type="nucleotide sequence ID" value="NZ_CP009220.1"/>
</dbReference>
<evidence type="ECO:0000259" key="7">
    <source>
        <dbReference type="PROSITE" id="PS50850"/>
    </source>
</evidence>
<feature type="transmembrane region" description="Helical" evidence="6">
    <location>
        <begin position="84"/>
        <end position="104"/>
    </location>
</feature>
<feature type="transmembrane region" description="Helical" evidence="6">
    <location>
        <begin position="166"/>
        <end position="186"/>
    </location>
</feature>